<dbReference type="Pfam" id="PF03976">
    <property type="entry name" value="PPK2"/>
    <property type="match status" value="1"/>
</dbReference>
<dbReference type="SUPFAM" id="SSF52540">
    <property type="entry name" value="P-loop containing nucleoside triphosphate hydrolases"/>
    <property type="match status" value="1"/>
</dbReference>
<evidence type="ECO:0000256" key="2">
    <source>
        <dbReference type="ARBA" id="ARBA00022777"/>
    </source>
</evidence>
<protein>
    <submittedName>
        <fullName evidence="4">UDP-galactose-lipid carrier transferase</fullName>
        <ecNumber evidence="4">2.-.-.-</ecNumber>
    </submittedName>
</protein>
<accession>A0A3B0SEF2</accession>
<dbReference type="AlphaFoldDB" id="A0A3B0SEF2"/>
<dbReference type="EC" id="2.-.-.-" evidence="4"/>
<keyword evidence="2" id="KW-0418">Kinase</keyword>
<dbReference type="InterPro" id="IPR022300">
    <property type="entry name" value="PPK2-rel_1"/>
</dbReference>
<dbReference type="PANTHER" id="PTHR34383:SF3">
    <property type="entry name" value="POLYPHOSPHATE:AMP PHOSPHOTRANSFERASE"/>
    <property type="match status" value="1"/>
</dbReference>
<dbReference type="PANTHER" id="PTHR34383">
    <property type="entry name" value="POLYPHOSPHATE:AMP PHOSPHOTRANSFERASE-RELATED"/>
    <property type="match status" value="1"/>
</dbReference>
<evidence type="ECO:0000259" key="3">
    <source>
        <dbReference type="Pfam" id="PF03976"/>
    </source>
</evidence>
<reference evidence="4" key="1">
    <citation type="submission" date="2018-06" db="EMBL/GenBank/DDBJ databases">
        <authorList>
            <person name="Zhirakovskaya E."/>
        </authorList>
    </citation>
    <scope>NUCLEOTIDE SEQUENCE</scope>
</reference>
<dbReference type="InterPro" id="IPR027417">
    <property type="entry name" value="P-loop_NTPase"/>
</dbReference>
<sequence>MDQYKVTSAAGFSLAKFSPGDTSAFEGSRDEAKKHLKNLRKELAELQFLLWAEDKHKLLVVLQAMDTGGKDGTIRNVFKGVNPQGVWVTNFKAPTAEELAHDYLWRVHPHAPGNGEIVVFNRSHYEDVLVVRVLDLVPSQRWGRRYDHIVDFEQRLVDEGTTIVKIYLNISKDEQAGRLQARLDDPERNWKFNAGDLDHRKLWDEYMAAYEDAIARTATATAPWYVVPANAKWHRNIVVAQI</sequence>
<feature type="domain" description="Polyphosphate kinase-2-related" evidence="3">
    <location>
        <begin position="28"/>
        <end position="241"/>
    </location>
</feature>
<evidence type="ECO:0000313" key="4">
    <source>
        <dbReference type="EMBL" id="VAW02463.1"/>
    </source>
</evidence>
<dbReference type="Gene3D" id="3.40.50.300">
    <property type="entry name" value="P-loop containing nucleotide triphosphate hydrolases"/>
    <property type="match status" value="1"/>
</dbReference>
<dbReference type="InterPro" id="IPR016898">
    <property type="entry name" value="Polyphosphate_phosphotransfera"/>
</dbReference>
<name>A0A3B0SEF2_9ZZZZ</name>
<proteinExistence type="predicted"/>
<feature type="non-terminal residue" evidence="4">
    <location>
        <position position="242"/>
    </location>
</feature>
<dbReference type="GO" id="GO:0006797">
    <property type="term" value="P:polyphosphate metabolic process"/>
    <property type="evidence" value="ECO:0007669"/>
    <property type="project" value="InterPro"/>
</dbReference>
<gene>
    <name evidence="4" type="ORF">MNBD_ACTINO02-2950</name>
</gene>
<dbReference type="NCBIfam" id="TIGR03709">
    <property type="entry name" value="PPK2_rel_1"/>
    <property type="match status" value="1"/>
</dbReference>
<dbReference type="EMBL" id="UOEK01000234">
    <property type="protein sequence ID" value="VAW02463.1"/>
    <property type="molecule type" value="Genomic_DNA"/>
</dbReference>
<organism evidence="4">
    <name type="scientific">hydrothermal vent metagenome</name>
    <dbReference type="NCBI Taxonomy" id="652676"/>
    <lineage>
        <taxon>unclassified sequences</taxon>
        <taxon>metagenomes</taxon>
        <taxon>ecological metagenomes</taxon>
    </lineage>
</organism>
<evidence type="ECO:0000256" key="1">
    <source>
        <dbReference type="ARBA" id="ARBA00022679"/>
    </source>
</evidence>
<dbReference type="InterPro" id="IPR022488">
    <property type="entry name" value="PPK2-related"/>
</dbReference>
<keyword evidence="1 4" id="KW-0808">Transferase</keyword>
<dbReference type="GO" id="GO:0008976">
    <property type="term" value="F:polyphosphate kinase activity"/>
    <property type="evidence" value="ECO:0007669"/>
    <property type="project" value="InterPro"/>
</dbReference>
<dbReference type="PIRSF" id="PIRSF028756">
    <property type="entry name" value="PPK2_prd"/>
    <property type="match status" value="1"/>
</dbReference>